<comment type="caution">
    <text evidence="1">The sequence shown here is derived from an EMBL/GenBank/DDBJ whole genome shotgun (WGS) entry which is preliminary data.</text>
</comment>
<protein>
    <submittedName>
        <fullName evidence="1">Uncharacterized protein</fullName>
    </submittedName>
</protein>
<gene>
    <name evidence="1" type="ORF">WAX74_03045</name>
</gene>
<evidence type="ECO:0000313" key="2">
    <source>
        <dbReference type="Proteomes" id="UP001364890"/>
    </source>
</evidence>
<proteinExistence type="predicted"/>
<sequence length="127" mass="15002">MIDITSGELFINNELIFRPLYRFEEFKNTSYYKNQDGIRVIYLEGKQSIDGNDYYVNFFFREGKIYAVNLIKDDENITELTEPLRKLVHDKILVKYGIENGKEYPWGKVVSDYDARGNVSAITIYYN</sequence>
<name>A0ABU8F103_9BACI</name>
<evidence type="ECO:0000313" key="1">
    <source>
        <dbReference type="EMBL" id="MEI4768635.1"/>
    </source>
</evidence>
<organism evidence="1 2">
    <name type="scientific">Psychrobacillus mangrovi</name>
    <dbReference type="NCBI Taxonomy" id="3117745"/>
    <lineage>
        <taxon>Bacteria</taxon>
        <taxon>Bacillati</taxon>
        <taxon>Bacillota</taxon>
        <taxon>Bacilli</taxon>
        <taxon>Bacillales</taxon>
        <taxon>Bacillaceae</taxon>
        <taxon>Psychrobacillus</taxon>
    </lineage>
</organism>
<accession>A0ABU8F103</accession>
<dbReference type="RefSeq" id="WP_336496167.1">
    <property type="nucleotide sequence ID" value="NZ_JBAWSY010000001.1"/>
</dbReference>
<keyword evidence="2" id="KW-1185">Reference proteome</keyword>
<dbReference type="Proteomes" id="UP001364890">
    <property type="component" value="Unassembled WGS sequence"/>
</dbReference>
<dbReference type="EMBL" id="JBAWSY010000001">
    <property type="protein sequence ID" value="MEI4768635.1"/>
    <property type="molecule type" value="Genomic_DNA"/>
</dbReference>
<reference evidence="1 2" key="1">
    <citation type="submission" date="2024-01" db="EMBL/GenBank/DDBJ databases">
        <title>Seven novel Bacillus-like species.</title>
        <authorList>
            <person name="Liu G."/>
        </authorList>
    </citation>
    <scope>NUCLEOTIDE SEQUENCE [LARGE SCALE GENOMIC DNA]</scope>
    <source>
        <strain evidence="1 2">FJAT-51614</strain>
    </source>
</reference>